<dbReference type="Gene3D" id="3.40.850.10">
    <property type="entry name" value="Kinesin motor domain"/>
    <property type="match status" value="1"/>
</dbReference>
<organism evidence="9 10">
    <name type="scientific">Protea cynaroides</name>
    <dbReference type="NCBI Taxonomy" id="273540"/>
    <lineage>
        <taxon>Eukaryota</taxon>
        <taxon>Viridiplantae</taxon>
        <taxon>Streptophyta</taxon>
        <taxon>Embryophyta</taxon>
        <taxon>Tracheophyta</taxon>
        <taxon>Spermatophyta</taxon>
        <taxon>Magnoliopsida</taxon>
        <taxon>Proteales</taxon>
        <taxon>Proteaceae</taxon>
        <taxon>Protea</taxon>
    </lineage>
</organism>
<dbReference type="InterPro" id="IPR010994">
    <property type="entry name" value="RuvA_2-like"/>
</dbReference>
<dbReference type="GO" id="GO:0003777">
    <property type="term" value="F:microtubule motor activity"/>
    <property type="evidence" value="ECO:0007669"/>
    <property type="project" value="InterPro"/>
</dbReference>
<dbReference type="InterPro" id="IPR027417">
    <property type="entry name" value="P-loop_NTPase"/>
</dbReference>
<gene>
    <name evidence="9" type="ORF">NE237_004162</name>
</gene>
<keyword evidence="4 6" id="KW-0505">Motor protein</keyword>
<protein>
    <recommendedName>
        <fullName evidence="7">Kinesin-like protein</fullName>
    </recommendedName>
</protein>
<dbReference type="SUPFAM" id="SSF47781">
    <property type="entry name" value="RuvA domain 2-like"/>
    <property type="match status" value="1"/>
</dbReference>
<dbReference type="InterPro" id="IPR001752">
    <property type="entry name" value="Kinesin_motor_dom"/>
</dbReference>
<accession>A0A9Q0KI56</accession>
<dbReference type="InterPro" id="IPR036961">
    <property type="entry name" value="Kinesin_motor_dom_sf"/>
</dbReference>
<dbReference type="SMART" id="SM00129">
    <property type="entry name" value="KISc"/>
    <property type="match status" value="1"/>
</dbReference>
<evidence type="ECO:0000259" key="8">
    <source>
        <dbReference type="PROSITE" id="PS50067"/>
    </source>
</evidence>
<dbReference type="GO" id="GO:0008017">
    <property type="term" value="F:microtubule binding"/>
    <property type="evidence" value="ECO:0007669"/>
    <property type="project" value="InterPro"/>
</dbReference>
<reference evidence="9" key="1">
    <citation type="journal article" date="2023" name="Plant J.">
        <title>The genome of the king protea, Protea cynaroides.</title>
        <authorList>
            <person name="Chang J."/>
            <person name="Duong T.A."/>
            <person name="Schoeman C."/>
            <person name="Ma X."/>
            <person name="Roodt D."/>
            <person name="Barker N."/>
            <person name="Li Z."/>
            <person name="Van de Peer Y."/>
            <person name="Mizrachi E."/>
        </authorList>
    </citation>
    <scope>NUCLEOTIDE SEQUENCE</scope>
    <source>
        <tissue evidence="9">Young leaves</tissue>
    </source>
</reference>
<dbReference type="GO" id="GO:0051231">
    <property type="term" value="P:spindle elongation"/>
    <property type="evidence" value="ECO:0007669"/>
    <property type="project" value="TreeGrafter"/>
</dbReference>
<evidence type="ECO:0000256" key="4">
    <source>
        <dbReference type="ARBA" id="ARBA00023175"/>
    </source>
</evidence>
<dbReference type="FunFam" id="3.40.850.10:FF:000087">
    <property type="entry name" value="Kinesin-like protein"/>
    <property type="match status" value="1"/>
</dbReference>
<dbReference type="GO" id="GO:0005874">
    <property type="term" value="C:microtubule"/>
    <property type="evidence" value="ECO:0007669"/>
    <property type="project" value="UniProtKB-KW"/>
</dbReference>
<evidence type="ECO:0000256" key="7">
    <source>
        <dbReference type="RuleBase" id="RU000394"/>
    </source>
</evidence>
<dbReference type="PANTHER" id="PTHR47969:SF9">
    <property type="entry name" value="KINESIN-LIKE PROTEIN"/>
    <property type="match status" value="1"/>
</dbReference>
<dbReference type="PRINTS" id="PR00380">
    <property type="entry name" value="KINESINHEAVY"/>
</dbReference>
<evidence type="ECO:0000313" key="9">
    <source>
        <dbReference type="EMBL" id="KAJ4971063.1"/>
    </source>
</evidence>
<feature type="domain" description="Kinesin motor" evidence="8">
    <location>
        <begin position="1"/>
        <end position="327"/>
    </location>
</feature>
<dbReference type="Proteomes" id="UP001141806">
    <property type="component" value="Unassembled WGS sequence"/>
</dbReference>
<evidence type="ECO:0000256" key="6">
    <source>
        <dbReference type="PROSITE-ProRule" id="PRU00283"/>
    </source>
</evidence>
<dbReference type="GO" id="GO:0005875">
    <property type="term" value="C:microtubule associated complex"/>
    <property type="evidence" value="ECO:0007669"/>
    <property type="project" value="TreeGrafter"/>
</dbReference>
<keyword evidence="10" id="KW-1185">Reference proteome</keyword>
<evidence type="ECO:0000313" key="10">
    <source>
        <dbReference type="Proteomes" id="UP001141806"/>
    </source>
</evidence>
<sequence>MERVIARLRPFLPSEIAATGGNPVPCVSALDLDCGSGEEVVVHLKDYESSRKECYKLDSFYGQENDNVSQIFHKEVSPLIDGIFCGFNGTVFAFGATGSGKTYTMQGTDELPGLMSLAMSTVITMCESTESSAEISYYEVYIDRCYDLLEPKAKEISLLEDKDGQIQLKGLSRIPVSSMFEFHQIFASGIQRRKVAYTGLNDVSSRSHGVLVIYVSSTSSDGSKAIVRGKLNLIDLAGNEDNRRTCNDGIRLQESAKINQSLFALSNVIYALNNNSARVPYRESKLTRILQDSLGGMSRCLMVVCLNPGKYQESVHTVSLAARSRQISNCFSSDKKQVTPKVKVDMEAKLQAWLESKGKTTRAFCSPLGKTPRSVSSLKRTMQKGNTTVTGGESAAKERKLFNPGALVAPSMEDRGLKTAEECLAGSDAKISMLSVLDSVIHIPGESYKEKKKVPFINSVGSTPNRKSLGKDDDIRRTIPSTDCLGSRPSNDTIRELENPMRKVLSPINSNINTKTLEDLSSKDRVCSVFFEPTTPKTPSTITCDTNEVQIIGTPLDNFNARSSTLKSSLIQEYLAFLNSASREELLRLKGIGQKRADYIIQIRETSPLQSLCDLENMGLSSKQVHNLFRRAARGIFDH</sequence>
<proteinExistence type="inferred from homology"/>
<dbReference type="Gene3D" id="1.10.150.280">
    <property type="entry name" value="AF1531-like domain"/>
    <property type="match status" value="1"/>
</dbReference>
<dbReference type="OrthoDB" id="3176171at2759"/>
<dbReference type="EMBL" id="JAMYWD010000005">
    <property type="protein sequence ID" value="KAJ4971063.1"/>
    <property type="molecule type" value="Genomic_DNA"/>
</dbReference>
<dbReference type="PROSITE" id="PS50067">
    <property type="entry name" value="KINESIN_MOTOR_2"/>
    <property type="match status" value="1"/>
</dbReference>
<dbReference type="SUPFAM" id="SSF52540">
    <property type="entry name" value="P-loop containing nucleoside triphosphate hydrolases"/>
    <property type="match status" value="1"/>
</dbReference>
<keyword evidence="2 6" id="KW-0547">Nucleotide-binding</keyword>
<evidence type="ECO:0000256" key="1">
    <source>
        <dbReference type="ARBA" id="ARBA00022701"/>
    </source>
</evidence>
<feature type="binding site" evidence="6">
    <location>
        <begin position="95"/>
        <end position="102"/>
    </location>
    <ligand>
        <name>ATP</name>
        <dbReference type="ChEBI" id="CHEBI:30616"/>
    </ligand>
</feature>
<dbReference type="AlphaFoldDB" id="A0A9Q0KI56"/>
<dbReference type="PROSITE" id="PS00411">
    <property type="entry name" value="KINESIN_MOTOR_1"/>
    <property type="match status" value="1"/>
</dbReference>
<keyword evidence="1 7" id="KW-0493">Microtubule</keyword>
<evidence type="ECO:0000256" key="2">
    <source>
        <dbReference type="ARBA" id="ARBA00022741"/>
    </source>
</evidence>
<dbReference type="GO" id="GO:0007018">
    <property type="term" value="P:microtubule-based movement"/>
    <property type="evidence" value="ECO:0007669"/>
    <property type="project" value="InterPro"/>
</dbReference>
<comment type="similarity">
    <text evidence="5">Belongs to the TRAFAC class myosin-kinesin ATPase superfamily. Kinesin family. KIN-10 subfamily.</text>
</comment>
<dbReference type="GO" id="GO:0007052">
    <property type="term" value="P:mitotic spindle organization"/>
    <property type="evidence" value="ECO:0007669"/>
    <property type="project" value="TreeGrafter"/>
</dbReference>
<name>A0A9Q0KI56_9MAGN</name>
<dbReference type="PANTHER" id="PTHR47969">
    <property type="entry name" value="CHROMOSOME-ASSOCIATED KINESIN KIF4A-RELATED"/>
    <property type="match status" value="1"/>
</dbReference>
<dbReference type="InterPro" id="IPR019821">
    <property type="entry name" value="Kinesin_motor_CS"/>
</dbReference>
<evidence type="ECO:0000256" key="5">
    <source>
        <dbReference type="ARBA" id="ARBA00061615"/>
    </source>
</evidence>
<comment type="caution">
    <text evidence="9">The sequence shown here is derived from an EMBL/GenBank/DDBJ whole genome shotgun (WGS) entry which is preliminary data.</text>
</comment>
<keyword evidence="3 6" id="KW-0067">ATP-binding</keyword>
<evidence type="ECO:0000256" key="3">
    <source>
        <dbReference type="ARBA" id="ARBA00022840"/>
    </source>
</evidence>
<dbReference type="FunFam" id="1.10.150.280:FF:000003">
    <property type="entry name" value="Kinesin-like protein KIN-10C"/>
    <property type="match status" value="1"/>
</dbReference>
<dbReference type="Pfam" id="PF00225">
    <property type="entry name" value="Kinesin"/>
    <property type="match status" value="1"/>
</dbReference>
<dbReference type="InterPro" id="IPR027640">
    <property type="entry name" value="Kinesin-like_fam"/>
</dbReference>
<dbReference type="GO" id="GO:0005524">
    <property type="term" value="F:ATP binding"/>
    <property type="evidence" value="ECO:0007669"/>
    <property type="project" value="UniProtKB-UniRule"/>
</dbReference>